<reference evidence="2" key="2">
    <citation type="submission" date="2015-01" db="EMBL/GenBank/DDBJ databases">
        <title>Evolutionary Origins and Diversification of the Mycorrhizal Mutualists.</title>
        <authorList>
            <consortium name="DOE Joint Genome Institute"/>
            <consortium name="Mycorrhizal Genomics Consortium"/>
            <person name="Kohler A."/>
            <person name="Kuo A."/>
            <person name="Nagy L.G."/>
            <person name="Floudas D."/>
            <person name="Copeland A."/>
            <person name="Barry K.W."/>
            <person name="Cichocki N."/>
            <person name="Veneault-Fourrey C."/>
            <person name="LaButti K."/>
            <person name="Lindquist E.A."/>
            <person name="Lipzen A."/>
            <person name="Lundell T."/>
            <person name="Morin E."/>
            <person name="Murat C."/>
            <person name="Riley R."/>
            <person name="Ohm R."/>
            <person name="Sun H."/>
            <person name="Tunlid A."/>
            <person name="Henrissat B."/>
            <person name="Grigoriev I.V."/>
            <person name="Hibbett D.S."/>
            <person name="Martin F."/>
        </authorList>
    </citation>
    <scope>NUCLEOTIDE SEQUENCE [LARGE SCALE GENOMIC DNA]</scope>
    <source>
        <strain evidence="2">MUT 4182</strain>
    </source>
</reference>
<accession>A0A0C3LHF8</accession>
<sequence length="159" mass="17599">MAAPGKRESLTPRGTPTALLVQGFARKLRHIWDGYRRTAENEANSKSYVKLSRIAVYYVVEVGALNSSAKGRYGMSRAPDKAKAKSPSTCGDYFTPLAFSRVLPSEGMGPTRARNCCAGSMGHNGYYERLEKNKLSTEIYFVEGFYRLSSDAKPMLIRA</sequence>
<dbReference type="HOGENOM" id="CLU_1662107_0_0_1"/>
<gene>
    <name evidence="1" type="ORF">M407DRAFT_3955</name>
</gene>
<protein>
    <submittedName>
        <fullName evidence="1">Uncharacterized protein</fullName>
    </submittedName>
</protein>
<name>A0A0C3LHF8_9AGAM</name>
<proteinExistence type="predicted"/>
<evidence type="ECO:0000313" key="2">
    <source>
        <dbReference type="Proteomes" id="UP000054248"/>
    </source>
</evidence>
<dbReference type="Proteomes" id="UP000054248">
    <property type="component" value="Unassembled WGS sequence"/>
</dbReference>
<reference evidence="1 2" key="1">
    <citation type="submission" date="2014-04" db="EMBL/GenBank/DDBJ databases">
        <authorList>
            <consortium name="DOE Joint Genome Institute"/>
            <person name="Kuo A."/>
            <person name="Girlanda M."/>
            <person name="Perotto S."/>
            <person name="Kohler A."/>
            <person name="Nagy L.G."/>
            <person name="Floudas D."/>
            <person name="Copeland A."/>
            <person name="Barry K.W."/>
            <person name="Cichocki N."/>
            <person name="Veneault-Fourrey C."/>
            <person name="LaButti K."/>
            <person name="Lindquist E.A."/>
            <person name="Lipzen A."/>
            <person name="Lundell T."/>
            <person name="Morin E."/>
            <person name="Murat C."/>
            <person name="Sun H."/>
            <person name="Tunlid A."/>
            <person name="Henrissat B."/>
            <person name="Grigoriev I.V."/>
            <person name="Hibbett D.S."/>
            <person name="Martin F."/>
            <person name="Nordberg H.P."/>
            <person name="Cantor M.N."/>
            <person name="Hua S.X."/>
        </authorList>
    </citation>
    <scope>NUCLEOTIDE SEQUENCE [LARGE SCALE GENOMIC DNA]</scope>
    <source>
        <strain evidence="1 2">MUT 4182</strain>
    </source>
</reference>
<evidence type="ECO:0000313" key="1">
    <source>
        <dbReference type="EMBL" id="KIO33388.1"/>
    </source>
</evidence>
<organism evidence="1 2">
    <name type="scientific">Tulasnella calospora MUT 4182</name>
    <dbReference type="NCBI Taxonomy" id="1051891"/>
    <lineage>
        <taxon>Eukaryota</taxon>
        <taxon>Fungi</taxon>
        <taxon>Dikarya</taxon>
        <taxon>Basidiomycota</taxon>
        <taxon>Agaricomycotina</taxon>
        <taxon>Agaricomycetes</taxon>
        <taxon>Cantharellales</taxon>
        <taxon>Tulasnellaceae</taxon>
        <taxon>Tulasnella</taxon>
    </lineage>
</organism>
<dbReference type="AlphaFoldDB" id="A0A0C3LHF8"/>
<keyword evidence="2" id="KW-1185">Reference proteome</keyword>
<dbReference type="EMBL" id="KN822948">
    <property type="protein sequence ID" value="KIO33388.1"/>
    <property type="molecule type" value="Genomic_DNA"/>
</dbReference>